<dbReference type="InterPro" id="IPR011006">
    <property type="entry name" value="CheY-like_superfamily"/>
</dbReference>
<keyword evidence="4" id="KW-0597">Phosphoprotein</keyword>
<dbReference type="GO" id="GO:0000160">
    <property type="term" value="P:phosphorelay signal transduction system"/>
    <property type="evidence" value="ECO:0007669"/>
    <property type="project" value="InterPro"/>
</dbReference>
<dbReference type="Pfam" id="PF00072">
    <property type="entry name" value="Response_reg"/>
    <property type="match status" value="1"/>
</dbReference>
<organism evidence="8 9">
    <name type="scientific">Parafrankia colletiae</name>
    <dbReference type="NCBI Taxonomy" id="573497"/>
    <lineage>
        <taxon>Bacteria</taxon>
        <taxon>Bacillati</taxon>
        <taxon>Actinomycetota</taxon>
        <taxon>Actinomycetes</taxon>
        <taxon>Frankiales</taxon>
        <taxon>Frankiaceae</taxon>
        <taxon>Parafrankia</taxon>
    </lineage>
</organism>
<dbReference type="InterPro" id="IPR039420">
    <property type="entry name" value="WalR-like"/>
</dbReference>
<evidence type="ECO:0000256" key="5">
    <source>
        <dbReference type="SAM" id="MobiDB-lite"/>
    </source>
</evidence>
<dbReference type="SMART" id="SM00044">
    <property type="entry name" value="CYCc"/>
    <property type="match status" value="1"/>
</dbReference>
<dbReference type="Gene3D" id="3.40.50.2300">
    <property type="match status" value="1"/>
</dbReference>
<dbReference type="PANTHER" id="PTHR43214">
    <property type="entry name" value="TWO-COMPONENT RESPONSE REGULATOR"/>
    <property type="match status" value="1"/>
</dbReference>
<dbReference type="GO" id="GO:0003677">
    <property type="term" value="F:DNA binding"/>
    <property type="evidence" value="ECO:0007669"/>
    <property type="project" value="UniProtKB-KW"/>
</dbReference>
<keyword evidence="1" id="KW-0805">Transcription regulation</keyword>
<feature type="region of interest" description="Disordered" evidence="5">
    <location>
        <begin position="474"/>
        <end position="515"/>
    </location>
</feature>
<dbReference type="InterPro" id="IPR058245">
    <property type="entry name" value="NreC/VraR/RcsB-like_REC"/>
</dbReference>
<dbReference type="Proteomes" id="UP000179627">
    <property type="component" value="Unassembled WGS sequence"/>
</dbReference>
<keyword evidence="3" id="KW-0804">Transcription</keyword>
<dbReference type="InterPro" id="IPR001789">
    <property type="entry name" value="Sig_transdc_resp-reg_receiver"/>
</dbReference>
<evidence type="ECO:0000259" key="6">
    <source>
        <dbReference type="PROSITE" id="PS50110"/>
    </source>
</evidence>
<dbReference type="GO" id="GO:0004016">
    <property type="term" value="F:adenylate cyclase activity"/>
    <property type="evidence" value="ECO:0007669"/>
    <property type="project" value="UniProtKB-ARBA"/>
</dbReference>
<dbReference type="PROSITE" id="PS50125">
    <property type="entry name" value="GUANYLATE_CYCLASE_2"/>
    <property type="match status" value="1"/>
</dbReference>
<evidence type="ECO:0000256" key="1">
    <source>
        <dbReference type="ARBA" id="ARBA00023015"/>
    </source>
</evidence>
<dbReference type="SMART" id="SM00448">
    <property type="entry name" value="REC"/>
    <property type="match status" value="1"/>
</dbReference>
<feature type="compositionally biased region" description="Basic residues" evidence="5">
    <location>
        <begin position="494"/>
        <end position="515"/>
    </location>
</feature>
<sequence>MARNGTAGDGPTGDTLTDASSGARTGHITVLLADDNLIVREGVRALLSQVAGISVVGVAADHDDLVRSAGRLRPDVVLTDIRMPPDFTDEGVRAAQRIRAASPATGIVLLSQYDEPDYAIALLRDGVSGYAYLLKERVADPDLLARAIREVAAGGSLLDPAIVAAVMTPVRESGTLTPDQEELLRDVAHGRPVADIAARHGDTPAAVNAAIDTLLLRLAQDASSGQAGALRRLRMLHEALMKREEQDAALARLLPSGLAEKLRDDAAAAGRAERLVVTVLMSDVRGYSGIAQRTDPMVLAHQLDEHRREMNAAILAEGGTVLQYAGDAVIAVFGAPNPSTDHRERAVRAADAIHHRQNSLNERWTARGLAPFGLGVGVSTGEVAAALLGCDARQEYTLVGDTMNLAARLQTMAEAGETILSAATATAVPSDAVVPLRPQPVKGRVGEVHAFRLAALPASMPASVTVSMPVPASRPVPAARAVPAEAQRDGSGPGRRRAGGGKGPRRRRLHLRSAA</sequence>
<evidence type="ECO:0000313" key="9">
    <source>
        <dbReference type="Proteomes" id="UP000179627"/>
    </source>
</evidence>
<dbReference type="PANTHER" id="PTHR43214:SF24">
    <property type="entry name" value="TRANSCRIPTIONAL REGULATORY PROTEIN NARL-RELATED"/>
    <property type="match status" value="1"/>
</dbReference>
<dbReference type="GO" id="GO:0009190">
    <property type="term" value="P:cyclic nucleotide biosynthetic process"/>
    <property type="evidence" value="ECO:0007669"/>
    <property type="project" value="InterPro"/>
</dbReference>
<dbReference type="SUPFAM" id="SSF52172">
    <property type="entry name" value="CheY-like"/>
    <property type="match status" value="1"/>
</dbReference>
<keyword evidence="9" id="KW-1185">Reference proteome</keyword>
<feature type="domain" description="Guanylate cyclase" evidence="7">
    <location>
        <begin position="278"/>
        <end position="410"/>
    </location>
</feature>
<name>A0A1S1RGV3_9ACTN</name>
<evidence type="ECO:0000259" key="7">
    <source>
        <dbReference type="PROSITE" id="PS50125"/>
    </source>
</evidence>
<dbReference type="CDD" id="cd07302">
    <property type="entry name" value="CHD"/>
    <property type="match status" value="1"/>
</dbReference>
<feature type="compositionally biased region" description="Low complexity" evidence="5">
    <location>
        <begin position="474"/>
        <end position="484"/>
    </location>
</feature>
<dbReference type="CDD" id="cd17535">
    <property type="entry name" value="REC_NarL-like"/>
    <property type="match status" value="1"/>
</dbReference>
<feature type="region of interest" description="Disordered" evidence="5">
    <location>
        <begin position="1"/>
        <end position="20"/>
    </location>
</feature>
<protein>
    <submittedName>
        <fullName evidence="8">Guanylate cyclase</fullName>
    </submittedName>
</protein>
<dbReference type="Pfam" id="PF00211">
    <property type="entry name" value="Guanylate_cyc"/>
    <property type="match status" value="1"/>
</dbReference>
<accession>A0A1S1RGV3</accession>
<dbReference type="PROSITE" id="PS50110">
    <property type="entry name" value="RESPONSE_REGULATORY"/>
    <property type="match status" value="1"/>
</dbReference>
<evidence type="ECO:0000256" key="2">
    <source>
        <dbReference type="ARBA" id="ARBA00023125"/>
    </source>
</evidence>
<evidence type="ECO:0000256" key="4">
    <source>
        <dbReference type="PROSITE-ProRule" id="PRU00169"/>
    </source>
</evidence>
<dbReference type="SUPFAM" id="SSF55073">
    <property type="entry name" value="Nucleotide cyclase"/>
    <property type="match status" value="1"/>
</dbReference>
<keyword evidence="2" id="KW-0238">DNA-binding</keyword>
<reference evidence="9" key="1">
    <citation type="submission" date="2016-07" db="EMBL/GenBank/DDBJ databases">
        <title>Sequence Frankia sp. strain CcI1.17.</title>
        <authorList>
            <person name="Ghodhbane-Gtari F."/>
            <person name="Swanson E."/>
            <person name="Gueddou A."/>
            <person name="Morris K."/>
            <person name="Hezbri K."/>
            <person name="Ktari A."/>
            <person name="Nouioui I."/>
            <person name="Abebe-Akele F."/>
            <person name="Simpson S."/>
            <person name="Thomas K."/>
            <person name="Gtari M."/>
            <person name="Tisa L.S."/>
            <person name="Hurst S."/>
        </authorList>
    </citation>
    <scope>NUCLEOTIDE SEQUENCE [LARGE SCALE GENOMIC DNA]</scope>
    <source>
        <strain evidence="9">Cc1.17</strain>
    </source>
</reference>
<evidence type="ECO:0000313" key="8">
    <source>
        <dbReference type="EMBL" id="OHV45983.1"/>
    </source>
</evidence>
<dbReference type="EMBL" id="MBLM01000003">
    <property type="protein sequence ID" value="OHV45983.1"/>
    <property type="molecule type" value="Genomic_DNA"/>
</dbReference>
<gene>
    <name evidence="8" type="ORF">CC117_08880</name>
</gene>
<dbReference type="InterPro" id="IPR029787">
    <property type="entry name" value="Nucleotide_cyclase"/>
</dbReference>
<feature type="domain" description="Response regulatory" evidence="6">
    <location>
        <begin position="29"/>
        <end position="150"/>
    </location>
</feature>
<evidence type="ECO:0000256" key="3">
    <source>
        <dbReference type="ARBA" id="ARBA00023163"/>
    </source>
</evidence>
<comment type="caution">
    <text evidence="8">The sequence shown here is derived from an EMBL/GenBank/DDBJ whole genome shotgun (WGS) entry which is preliminary data.</text>
</comment>
<dbReference type="InterPro" id="IPR001054">
    <property type="entry name" value="A/G_cyclase"/>
</dbReference>
<dbReference type="Gene3D" id="3.30.70.1230">
    <property type="entry name" value="Nucleotide cyclase"/>
    <property type="match status" value="1"/>
</dbReference>
<dbReference type="AlphaFoldDB" id="A0A1S1RGV3"/>
<proteinExistence type="predicted"/>
<feature type="modified residue" description="4-aspartylphosphate" evidence="4">
    <location>
        <position position="80"/>
    </location>
</feature>